<dbReference type="Pfam" id="PF23193">
    <property type="entry name" value="NOMO_3rd"/>
    <property type="match status" value="1"/>
</dbReference>
<dbReference type="AlphaFoldDB" id="A0A6A1UU98"/>
<dbReference type="FunFam" id="2.60.40.10:FF:001746">
    <property type="entry name" value="Carbohydrate-binding-like fold"/>
    <property type="match status" value="1"/>
</dbReference>
<dbReference type="EMBL" id="RXIC02000026">
    <property type="protein sequence ID" value="KAB1202630.1"/>
    <property type="molecule type" value="Genomic_DNA"/>
</dbReference>
<dbReference type="SUPFAM" id="SSF49452">
    <property type="entry name" value="Starch-binding domain-like"/>
    <property type="match status" value="1"/>
</dbReference>
<feature type="domain" description="NOMO eighth prealbumin-like" evidence="15">
    <location>
        <begin position="678"/>
        <end position="785"/>
    </location>
</feature>
<dbReference type="Pfam" id="PF23660">
    <property type="entry name" value="NOMO_8th"/>
    <property type="match status" value="1"/>
</dbReference>
<keyword evidence="2" id="KW-0812">Transmembrane</keyword>
<dbReference type="FunFam" id="2.60.40.1120:FF:000069">
    <property type="entry name" value="SD07707p"/>
    <property type="match status" value="1"/>
</dbReference>
<accession>A0A6A1UU98</accession>
<dbReference type="Pfam" id="PF22898">
    <property type="entry name" value="NOMO1-like_1st"/>
    <property type="match status" value="1"/>
</dbReference>
<feature type="domain" description="NOMO-like N-terminal beta-sandwich" evidence="8">
    <location>
        <begin position="58"/>
        <end position="134"/>
    </location>
</feature>
<keyword evidence="6" id="KW-0472">Membrane</keyword>
<feature type="domain" description="NOMO seventh transthyretin-like" evidence="11">
    <location>
        <begin position="604"/>
        <end position="676"/>
    </location>
</feature>
<evidence type="ECO:0000259" key="12">
    <source>
        <dbReference type="Pfam" id="PF23193"/>
    </source>
</evidence>
<dbReference type="InterPro" id="IPR056319">
    <property type="entry name" value="NOMO_7th"/>
</dbReference>
<evidence type="ECO:0000256" key="5">
    <source>
        <dbReference type="ARBA" id="ARBA00022989"/>
    </source>
</evidence>
<reference evidence="17 18" key="1">
    <citation type="journal article" date="2019" name="Plant Biotechnol. J.">
        <title>The red bayberry genome and genetic basis of sex determination.</title>
        <authorList>
            <person name="Jia H.M."/>
            <person name="Jia H.J."/>
            <person name="Cai Q.L."/>
            <person name="Wang Y."/>
            <person name="Zhao H.B."/>
            <person name="Yang W.F."/>
            <person name="Wang G.Y."/>
            <person name="Li Y.H."/>
            <person name="Zhan D.L."/>
            <person name="Shen Y.T."/>
            <person name="Niu Q.F."/>
            <person name="Chang L."/>
            <person name="Qiu J."/>
            <person name="Zhao L."/>
            <person name="Xie H.B."/>
            <person name="Fu W.Y."/>
            <person name="Jin J."/>
            <person name="Li X.W."/>
            <person name="Jiao Y."/>
            <person name="Zhou C.C."/>
            <person name="Tu T."/>
            <person name="Chai C.Y."/>
            <person name="Gao J.L."/>
            <person name="Fan L.J."/>
            <person name="van de Weg E."/>
            <person name="Wang J.Y."/>
            <person name="Gao Z.S."/>
        </authorList>
    </citation>
    <scope>NUCLEOTIDE SEQUENCE [LARGE SCALE GENOMIC DNA]</scope>
    <source>
        <tissue evidence="17">Leaves</tissue>
    </source>
</reference>
<keyword evidence="4" id="KW-0256">Endoplasmic reticulum</keyword>
<evidence type="ECO:0000256" key="4">
    <source>
        <dbReference type="ARBA" id="ARBA00022824"/>
    </source>
</evidence>
<feature type="chain" id="PRO_5025476949" evidence="7">
    <location>
        <begin position="36"/>
        <end position="1212"/>
    </location>
</feature>
<sequence>MEHFRQAPSRLGTMMIRDAVLCFWIVIHSFSAAYADSIHGCGGFVEASTSLMKSRKLNDAKLDYSHITVELRTVDGLVKDRTQCAPNGYYFIPVYDKGSFVIQINGPEGWAWDPEKVPVVVDDNGCNGNEDINFRFTGFTISGRVVGAVGGESCTLKNGGPSNVNIELLSPDGDLISSVLTSSVGSYLFTNILPGKYQFRALHPGLKIEVRGSTEVELGFGNGVVDDIFFVPGYNVRGFVVAQGNPILGVYIYLYSDDVSEVDCPQGASDAPGERKALCHAVSDADGMFEFKSLPCGSYELIPFYKGENTVFDVSPPVLSVVVEHEHVTVPQKFQVTGFSVGGRVVDENNIGVDGAKIIVDGHERAITDKQGYYKLDQVTSNRYMIEAIKEHYKFNLLKDYMVLPNMAAVTDIKAISYDVCGVVRMDSSGFKAKVALTQGPENFKPKVKLTDGTGNFCFEVPPGEYRLSAMAATPESAPGLLFLPSYVDVMVKSPLLNVEFSRALVNVLGTVACKENCGPKVSVTLVRLAGKNDKERKTVSLTDNSNEFLFSDVIPGNYRLEVKHNSPEAVAREDNWCWEHSFINLDVGAEDVNGIVFVQKGYWVNVISTHDVDAYMTQADASPMSLKIKKGTQHICVESPGSHELHFVNSCIFFGSSSMKINTLDPSPIYLTGEKYLLKGHIKVESSTVDVVYEVPESIVVDILNSGGSVVDGTTAKLNSNDKDQASPAVYEYSLWANPGDKLTFVPRDSRNNGVKKILFYPRQRHVSVTSDGCQASVPPFSARLGLYIQGSVSPPLSGVDIRVLAAGDSYIANLKSGELVLETTTDIDGSFTGGPLYDDITYSVEASKPGYHLKRVGPHSFSCQKLGQIAVHIYSRDGSKEPIPSVLLSLSGDEGYRNNSVSGAGGMFLFDNLFPGTFYLRPLLKEYAFTPPAQTIELGSGESSEVIFQATRVAYSATGVITLLTGQPREGVSVEARSESKGYYEETVTDSSGSYRLRGLHPDTTYVVKVVKRSGLGSSGIERASPDSATVKVGSEDIRELDFLVFEQPEVTVLSCHVEGKGIEEPSSHLMVEIKSASDLSKIETVFPLPLSNFFQVKDLPRGKHLLQLRSRLPSSTHKFESEIIEVDFERNTQMRVGPLRYRVEENHHKQDLTPAPVFPLIVGVSVVALFITMPRLKDFYQSTIEIPTPGFTVTAKKETRRPILRKKTY</sequence>
<dbReference type="Pfam" id="PF23662">
    <property type="entry name" value="DUF7152"/>
    <property type="match status" value="1"/>
</dbReference>
<dbReference type="Pfam" id="PF23194">
    <property type="entry name" value="NOMO_5th"/>
    <property type="match status" value="1"/>
</dbReference>
<dbReference type="Gene3D" id="2.60.40.1120">
    <property type="entry name" value="Carboxypeptidase-like, regulatory domain"/>
    <property type="match status" value="2"/>
</dbReference>
<evidence type="ECO:0000256" key="2">
    <source>
        <dbReference type="ARBA" id="ARBA00022692"/>
    </source>
</evidence>
<dbReference type="InterPro" id="IPR055576">
    <property type="entry name" value="DUF7152"/>
</dbReference>
<evidence type="ECO:0000256" key="1">
    <source>
        <dbReference type="ARBA" id="ARBA00004115"/>
    </source>
</evidence>
<comment type="caution">
    <text evidence="17">The sequence shown here is derived from an EMBL/GenBank/DDBJ whole genome shotgun (WGS) entry which is preliminary data.</text>
</comment>
<feature type="domain" description="DUF7152" evidence="16">
    <location>
        <begin position="1052"/>
        <end position="1151"/>
    </location>
</feature>
<dbReference type="InterPro" id="IPR056188">
    <property type="entry name" value="NOMO_6th"/>
</dbReference>
<evidence type="ECO:0000259" key="14">
    <source>
        <dbReference type="Pfam" id="PF23196"/>
    </source>
</evidence>
<dbReference type="SUPFAM" id="SSF49464">
    <property type="entry name" value="Carboxypeptidase regulatory domain-like"/>
    <property type="match status" value="2"/>
</dbReference>
<dbReference type="Pfam" id="PF23141">
    <property type="entry name" value="Ig_NOMO"/>
    <property type="match status" value="1"/>
</dbReference>
<dbReference type="PANTHER" id="PTHR23303:SF14">
    <property type="entry name" value="BOS COMPLEX SUBUNIT NOMO1-RELATED"/>
    <property type="match status" value="1"/>
</dbReference>
<dbReference type="GO" id="GO:0005789">
    <property type="term" value="C:endoplasmic reticulum membrane"/>
    <property type="evidence" value="ECO:0007669"/>
    <property type="project" value="UniProtKB-SubCell"/>
</dbReference>
<dbReference type="Pfam" id="PF22904">
    <property type="entry name" value="NOMO1-like_2nd"/>
    <property type="match status" value="1"/>
</dbReference>
<evidence type="ECO:0000259" key="8">
    <source>
        <dbReference type="Pfam" id="PF22898"/>
    </source>
</evidence>
<keyword evidence="18" id="KW-1185">Reference proteome</keyword>
<keyword evidence="3 7" id="KW-0732">Signal</keyword>
<dbReference type="InterPro" id="IPR013783">
    <property type="entry name" value="Ig-like_fold"/>
</dbReference>
<dbReference type="GO" id="GO:0030246">
    <property type="term" value="F:carbohydrate binding"/>
    <property type="evidence" value="ECO:0007669"/>
    <property type="project" value="InterPro"/>
</dbReference>
<organism evidence="17 18">
    <name type="scientific">Morella rubra</name>
    <name type="common">Chinese bayberry</name>
    <dbReference type="NCBI Taxonomy" id="262757"/>
    <lineage>
        <taxon>Eukaryota</taxon>
        <taxon>Viridiplantae</taxon>
        <taxon>Streptophyta</taxon>
        <taxon>Embryophyta</taxon>
        <taxon>Tracheophyta</taxon>
        <taxon>Spermatophyta</taxon>
        <taxon>Magnoliopsida</taxon>
        <taxon>eudicotyledons</taxon>
        <taxon>Gunneridae</taxon>
        <taxon>Pentapetalae</taxon>
        <taxon>rosids</taxon>
        <taxon>fabids</taxon>
        <taxon>Fagales</taxon>
        <taxon>Myricaceae</taxon>
        <taxon>Morella</taxon>
    </lineage>
</organism>
<comment type="subcellular location">
    <subcellularLocation>
        <location evidence="1">Endoplasmic reticulum membrane</location>
        <topology evidence="1">Single-pass type I membrane protein</topology>
    </subcellularLocation>
</comment>
<feature type="domain" description="NOMO sixth transthyretin-like" evidence="14">
    <location>
        <begin position="507"/>
        <end position="582"/>
    </location>
</feature>
<evidence type="ECO:0000259" key="10">
    <source>
        <dbReference type="Pfam" id="PF22904"/>
    </source>
</evidence>
<dbReference type="InterPro" id="IPR055074">
    <property type="entry name" value="NOMO1-3_2nd"/>
</dbReference>
<feature type="domain" description="NOMO fifth transthyretin-like" evidence="13">
    <location>
        <begin position="419"/>
        <end position="501"/>
    </location>
</feature>
<feature type="domain" description="NOMO third transthyretin-like" evidence="12">
    <location>
        <begin position="236"/>
        <end position="337"/>
    </location>
</feature>
<evidence type="ECO:0000259" key="9">
    <source>
        <dbReference type="Pfam" id="PF22902"/>
    </source>
</evidence>
<evidence type="ECO:0000256" key="6">
    <source>
        <dbReference type="ARBA" id="ARBA00023136"/>
    </source>
</evidence>
<dbReference type="InterPro" id="IPR056187">
    <property type="entry name" value="NOMO_8th"/>
</dbReference>
<evidence type="ECO:0000259" key="13">
    <source>
        <dbReference type="Pfam" id="PF23194"/>
    </source>
</evidence>
<feature type="signal peptide" evidence="7">
    <location>
        <begin position="1"/>
        <end position="35"/>
    </location>
</feature>
<dbReference type="InterPro" id="IPR055073">
    <property type="entry name" value="NOMO1-like_9th"/>
</dbReference>
<evidence type="ECO:0000256" key="3">
    <source>
        <dbReference type="ARBA" id="ARBA00022729"/>
    </source>
</evidence>
<evidence type="ECO:0000259" key="11">
    <source>
        <dbReference type="Pfam" id="PF23141"/>
    </source>
</evidence>
<evidence type="ECO:0000256" key="7">
    <source>
        <dbReference type="SAM" id="SignalP"/>
    </source>
</evidence>
<dbReference type="Proteomes" id="UP000516437">
    <property type="component" value="Chromosome 8"/>
</dbReference>
<evidence type="ECO:0000313" key="18">
    <source>
        <dbReference type="Proteomes" id="UP000516437"/>
    </source>
</evidence>
<dbReference type="InterPro" id="IPR013784">
    <property type="entry name" value="Carb-bd-like_fold"/>
</dbReference>
<dbReference type="Gene3D" id="2.60.40.10">
    <property type="entry name" value="Immunoglobulins"/>
    <property type="match status" value="1"/>
</dbReference>
<gene>
    <name evidence="17" type="ORF">CJ030_MR8G005836</name>
</gene>
<dbReference type="InterPro" id="IPR008969">
    <property type="entry name" value="CarboxyPept-like_regulatory"/>
</dbReference>
<evidence type="ECO:0000313" key="17">
    <source>
        <dbReference type="EMBL" id="KAB1202630.1"/>
    </source>
</evidence>
<dbReference type="Pfam" id="PF23196">
    <property type="entry name" value="NOMO_6th"/>
    <property type="match status" value="1"/>
</dbReference>
<dbReference type="Pfam" id="PF22902">
    <property type="entry name" value="NOMO1-like_9th"/>
    <property type="match status" value="1"/>
</dbReference>
<dbReference type="Pfam" id="PF13620">
    <property type="entry name" value="CarboxypepD_reg"/>
    <property type="match status" value="1"/>
</dbReference>
<protein>
    <submittedName>
        <fullName evidence="17">Nodal modulator 1</fullName>
    </submittedName>
</protein>
<dbReference type="InterPro" id="IPR051417">
    <property type="entry name" value="SDr/BOS_complex"/>
</dbReference>
<keyword evidence="5" id="KW-1133">Transmembrane helix</keyword>
<evidence type="ECO:0000259" key="16">
    <source>
        <dbReference type="Pfam" id="PF23662"/>
    </source>
</evidence>
<name>A0A6A1UU98_9ROSI</name>
<proteinExistence type="predicted"/>
<dbReference type="PANTHER" id="PTHR23303">
    <property type="entry name" value="CARBOXYPEPTIDASE REGULATORY REGION-CONTAINING"/>
    <property type="match status" value="1"/>
</dbReference>
<dbReference type="SUPFAM" id="SSF49478">
    <property type="entry name" value="Cna protein B-type domain"/>
    <property type="match status" value="2"/>
</dbReference>
<dbReference type="OrthoDB" id="10263633at2759"/>
<dbReference type="InterPro" id="IPR056189">
    <property type="entry name" value="NOMO_3rd"/>
</dbReference>
<dbReference type="InterPro" id="IPR056190">
    <property type="entry name" value="NOMO_5th"/>
</dbReference>
<feature type="domain" description="NOMO second beta-sandwich" evidence="10">
    <location>
        <begin position="136"/>
        <end position="229"/>
    </location>
</feature>
<dbReference type="InterPro" id="IPR055075">
    <property type="entry name" value="NOMO-like_N"/>
</dbReference>
<feature type="domain" description="NOMO-like ninth beta-sandwich" evidence="9">
    <location>
        <begin position="787"/>
        <end position="859"/>
    </location>
</feature>
<evidence type="ECO:0000259" key="15">
    <source>
        <dbReference type="Pfam" id="PF23660"/>
    </source>
</evidence>